<proteinExistence type="predicted"/>
<accession>A0ABR2VXY7</accession>
<dbReference type="InterPro" id="IPR012677">
    <property type="entry name" value="Nucleotide-bd_a/b_plait_sf"/>
</dbReference>
<dbReference type="Pfam" id="PF00076">
    <property type="entry name" value="RRM_1"/>
    <property type="match status" value="1"/>
</dbReference>
<feature type="domain" description="RRM" evidence="2">
    <location>
        <begin position="34"/>
        <end position="114"/>
    </location>
</feature>
<evidence type="ECO:0000313" key="3">
    <source>
        <dbReference type="EMBL" id="KAK9709725.1"/>
    </source>
</evidence>
<protein>
    <recommendedName>
        <fullName evidence="2">RRM domain-containing protein</fullName>
    </recommendedName>
</protein>
<evidence type="ECO:0000259" key="2">
    <source>
        <dbReference type="PROSITE" id="PS50102"/>
    </source>
</evidence>
<dbReference type="InterPro" id="IPR035979">
    <property type="entry name" value="RBD_domain_sf"/>
</dbReference>
<gene>
    <name evidence="3" type="ORF">K7432_008851</name>
</gene>
<name>A0ABR2VXY7_9FUNG</name>
<evidence type="ECO:0000313" key="4">
    <source>
        <dbReference type="Proteomes" id="UP001479436"/>
    </source>
</evidence>
<dbReference type="Proteomes" id="UP001479436">
    <property type="component" value="Unassembled WGS sequence"/>
</dbReference>
<dbReference type="EMBL" id="JASJQH010007389">
    <property type="protein sequence ID" value="KAK9709725.1"/>
    <property type="molecule type" value="Genomic_DNA"/>
</dbReference>
<reference evidence="3 4" key="1">
    <citation type="submission" date="2023-04" db="EMBL/GenBank/DDBJ databases">
        <title>Genome of Basidiobolus ranarum AG-B5.</title>
        <authorList>
            <person name="Stajich J.E."/>
            <person name="Carter-House D."/>
            <person name="Gryganskyi A."/>
        </authorList>
    </citation>
    <scope>NUCLEOTIDE SEQUENCE [LARGE SCALE GENOMIC DNA]</scope>
    <source>
        <strain evidence="3 4">AG-B5</strain>
    </source>
</reference>
<dbReference type="CDD" id="cd00590">
    <property type="entry name" value="RRM_SF"/>
    <property type="match status" value="1"/>
</dbReference>
<keyword evidence="1" id="KW-0694">RNA-binding</keyword>
<dbReference type="SMART" id="SM00360">
    <property type="entry name" value="RRM"/>
    <property type="match status" value="1"/>
</dbReference>
<dbReference type="InterPro" id="IPR000504">
    <property type="entry name" value="RRM_dom"/>
</dbReference>
<comment type="caution">
    <text evidence="3">The sequence shown here is derived from an EMBL/GenBank/DDBJ whole genome shotgun (WGS) entry which is preliminary data.</text>
</comment>
<keyword evidence="4" id="KW-1185">Reference proteome</keyword>
<sequence>MRDEREKSQVSNSARVYSDSLLLKSIDISDLHELGIYIKDLPITMEAVDIKEYFSTWGHVVSCKVVNTNRMRNVKTAIVTFRPSPASLDFMSQVHQPVYHGLKGRILNVDFTVKTSTHLGLLQSGEYTKPVFYSEVISLNMGMFMNRSKFLDVWRPSDKCTMEFNLDRKLIFLNLRHIDDNYRIGIRFDDVQNRVILDTSDENMYVLYFHIVRTPFLWRQQKSNAPLPDSWCEDYSWRRAPYIIDPSVESPVYDTGVRIGEFSAYRISVPVRNSSCSGWFFSFCASRLWLGSRF</sequence>
<dbReference type="PROSITE" id="PS50102">
    <property type="entry name" value="RRM"/>
    <property type="match status" value="1"/>
</dbReference>
<dbReference type="Gene3D" id="3.30.70.330">
    <property type="match status" value="1"/>
</dbReference>
<organism evidence="3 4">
    <name type="scientific">Basidiobolus ranarum</name>
    <dbReference type="NCBI Taxonomy" id="34480"/>
    <lineage>
        <taxon>Eukaryota</taxon>
        <taxon>Fungi</taxon>
        <taxon>Fungi incertae sedis</taxon>
        <taxon>Zoopagomycota</taxon>
        <taxon>Entomophthoromycotina</taxon>
        <taxon>Basidiobolomycetes</taxon>
        <taxon>Basidiobolales</taxon>
        <taxon>Basidiobolaceae</taxon>
        <taxon>Basidiobolus</taxon>
    </lineage>
</organism>
<dbReference type="SUPFAM" id="SSF54928">
    <property type="entry name" value="RNA-binding domain, RBD"/>
    <property type="match status" value="1"/>
</dbReference>
<evidence type="ECO:0000256" key="1">
    <source>
        <dbReference type="PROSITE-ProRule" id="PRU00176"/>
    </source>
</evidence>